<proteinExistence type="predicted"/>
<dbReference type="EMBL" id="CP021330">
    <property type="protein sequence ID" value="AVX03216.1"/>
    <property type="molecule type" value="Genomic_DNA"/>
</dbReference>
<feature type="domain" description="Cytochrome c" evidence="10">
    <location>
        <begin position="185"/>
        <end position="295"/>
    </location>
</feature>
<dbReference type="PANTHER" id="PTHR35008">
    <property type="entry name" value="BLL4482 PROTEIN-RELATED"/>
    <property type="match status" value="1"/>
</dbReference>
<organism evidence="11 12">
    <name type="scientific">Maritalea myrionectae</name>
    <dbReference type="NCBI Taxonomy" id="454601"/>
    <lineage>
        <taxon>Bacteria</taxon>
        <taxon>Pseudomonadati</taxon>
        <taxon>Pseudomonadota</taxon>
        <taxon>Alphaproteobacteria</taxon>
        <taxon>Hyphomicrobiales</taxon>
        <taxon>Devosiaceae</taxon>
        <taxon>Maritalea</taxon>
    </lineage>
</organism>
<dbReference type="GO" id="GO:0020037">
    <property type="term" value="F:heme binding"/>
    <property type="evidence" value="ECO:0007669"/>
    <property type="project" value="InterPro"/>
</dbReference>
<keyword evidence="7 9" id="KW-0408">Iron</keyword>
<keyword evidence="6" id="KW-0677">Repeat</keyword>
<dbReference type="GO" id="GO:0016614">
    <property type="term" value="F:oxidoreductase activity, acting on CH-OH group of donors"/>
    <property type="evidence" value="ECO:0007669"/>
    <property type="project" value="InterPro"/>
</dbReference>
<dbReference type="InterPro" id="IPR036909">
    <property type="entry name" value="Cyt_c-like_dom_sf"/>
</dbReference>
<dbReference type="Pfam" id="PF00034">
    <property type="entry name" value="Cytochrom_C"/>
    <property type="match status" value="1"/>
</dbReference>
<protein>
    <submittedName>
        <fullName evidence="11">Nicotinate dehydrogenase (Cytochrome)</fullName>
    </submittedName>
</protein>
<keyword evidence="5" id="KW-0732">Signal</keyword>
<evidence type="ECO:0000256" key="7">
    <source>
        <dbReference type="ARBA" id="ARBA00023004"/>
    </source>
</evidence>
<keyword evidence="12" id="KW-1185">Reference proteome</keyword>
<evidence type="ECO:0000256" key="6">
    <source>
        <dbReference type="ARBA" id="ARBA00022737"/>
    </source>
</evidence>
<dbReference type="Proteomes" id="UP000258927">
    <property type="component" value="Chromosome"/>
</dbReference>
<reference evidence="11 12" key="1">
    <citation type="submission" date="2017-05" db="EMBL/GenBank/DDBJ databases">
        <title>Genome Analysis of Maritalea myrionectae HL2708#5.</title>
        <authorList>
            <consortium name="Cotde Inc.-PKNU"/>
            <person name="Jang D."/>
            <person name="Oh H.-M."/>
        </authorList>
    </citation>
    <scope>NUCLEOTIDE SEQUENCE [LARGE SCALE GENOMIC DNA]</scope>
    <source>
        <strain evidence="11 12">HL2708#5</strain>
    </source>
</reference>
<name>A0A2R4MBF8_9HYPH</name>
<sequence length="295" mass="31488">MRRLLAVIIVLGIVVGGAAAFYFLRPINGPERDLSLTADVARGNYVMRLGGCVACHTDLKNNGATLAGGAPLKTPFGDFVPPNITSDPDAGIGKWSLEEFSRAMSVGEGPNGKHYYPAFPYDNYTLMSDQDIVDLYAAMMATAPIAEKAPDHNVGFPFNIRLAMLGWKNLFLTPQRFAPKADKSALWNRGAYLANGPAHCGACHTPRNMLGASDVTQLFKGVRGGTGGAFVPPIDAASLKAEGWDEATLIDALTGGFTPEFDTLGGTMGEVVNESLTHWTDEDMKALATYLLDGE</sequence>
<dbReference type="PANTHER" id="PTHR35008:SF8">
    <property type="entry name" value="ALCOHOL DEHYDROGENASE CYTOCHROME C SUBUNIT"/>
    <property type="match status" value="1"/>
</dbReference>
<evidence type="ECO:0000256" key="5">
    <source>
        <dbReference type="ARBA" id="ARBA00022729"/>
    </source>
</evidence>
<evidence type="ECO:0000256" key="3">
    <source>
        <dbReference type="ARBA" id="ARBA00022617"/>
    </source>
</evidence>
<dbReference type="STRING" id="1122213.GCA_000423365_02115"/>
<dbReference type="PIRSF" id="PIRSF000018">
    <property type="entry name" value="Mb_ADH_cyt_c"/>
    <property type="match status" value="1"/>
</dbReference>
<evidence type="ECO:0000259" key="10">
    <source>
        <dbReference type="PROSITE" id="PS51007"/>
    </source>
</evidence>
<keyword evidence="8" id="KW-0472">Membrane</keyword>
<comment type="subcellular location">
    <subcellularLocation>
        <location evidence="1">Cell membrane</location>
    </subcellularLocation>
</comment>
<evidence type="ECO:0000256" key="9">
    <source>
        <dbReference type="PROSITE-ProRule" id="PRU00433"/>
    </source>
</evidence>
<gene>
    <name evidence="11" type="ORF">MXMO3_00683</name>
</gene>
<dbReference type="AlphaFoldDB" id="A0A2R4MBF8"/>
<evidence type="ECO:0000256" key="4">
    <source>
        <dbReference type="ARBA" id="ARBA00022723"/>
    </source>
</evidence>
<dbReference type="InterPro" id="IPR051459">
    <property type="entry name" value="Cytochrome_c-type_DH"/>
</dbReference>
<dbReference type="InterPro" id="IPR009056">
    <property type="entry name" value="Cyt_c-like_dom"/>
</dbReference>
<dbReference type="RefSeq" id="WP_117394941.1">
    <property type="nucleotide sequence ID" value="NZ_CP021330.1"/>
</dbReference>
<dbReference type="GO" id="GO:0009055">
    <property type="term" value="F:electron transfer activity"/>
    <property type="evidence" value="ECO:0007669"/>
    <property type="project" value="InterPro"/>
</dbReference>
<evidence type="ECO:0000256" key="8">
    <source>
        <dbReference type="ARBA" id="ARBA00023136"/>
    </source>
</evidence>
<evidence type="ECO:0000313" key="11">
    <source>
        <dbReference type="EMBL" id="AVX03216.1"/>
    </source>
</evidence>
<evidence type="ECO:0000256" key="2">
    <source>
        <dbReference type="ARBA" id="ARBA00022475"/>
    </source>
</evidence>
<dbReference type="Gene3D" id="1.10.760.10">
    <property type="entry name" value="Cytochrome c-like domain"/>
    <property type="match status" value="1"/>
</dbReference>
<dbReference type="GO" id="GO:0005506">
    <property type="term" value="F:iron ion binding"/>
    <property type="evidence" value="ECO:0007669"/>
    <property type="project" value="InterPro"/>
</dbReference>
<dbReference type="GO" id="GO:0005886">
    <property type="term" value="C:plasma membrane"/>
    <property type="evidence" value="ECO:0007669"/>
    <property type="project" value="UniProtKB-SubCell"/>
</dbReference>
<accession>A0A2R4MBF8</accession>
<evidence type="ECO:0000256" key="1">
    <source>
        <dbReference type="ARBA" id="ARBA00004236"/>
    </source>
</evidence>
<dbReference type="PROSITE" id="PS51007">
    <property type="entry name" value="CYTC"/>
    <property type="match status" value="2"/>
</dbReference>
<dbReference type="KEGG" id="mmyr:MXMO3_00683"/>
<keyword evidence="3 9" id="KW-0349">Heme</keyword>
<feature type="domain" description="Cytochrome c" evidence="10">
    <location>
        <begin position="38"/>
        <end position="143"/>
    </location>
</feature>
<dbReference type="InterPro" id="IPR014353">
    <property type="entry name" value="Membr-bd_ADH_cyt_c"/>
</dbReference>
<dbReference type="SUPFAM" id="SSF46626">
    <property type="entry name" value="Cytochrome c"/>
    <property type="match status" value="2"/>
</dbReference>
<keyword evidence="2" id="KW-1003">Cell membrane</keyword>
<keyword evidence="4 9" id="KW-0479">Metal-binding</keyword>
<evidence type="ECO:0000313" key="12">
    <source>
        <dbReference type="Proteomes" id="UP000258927"/>
    </source>
</evidence>